<comment type="caution">
    <text evidence="2">The sequence shown here is derived from an EMBL/GenBank/DDBJ whole genome shotgun (WGS) entry which is preliminary data.</text>
</comment>
<feature type="compositionally biased region" description="Basic and acidic residues" evidence="1">
    <location>
        <begin position="101"/>
        <end position="116"/>
    </location>
</feature>
<evidence type="ECO:0000256" key="1">
    <source>
        <dbReference type="SAM" id="MobiDB-lite"/>
    </source>
</evidence>
<organism evidence="2">
    <name type="scientific">marine sediment metagenome</name>
    <dbReference type="NCBI Taxonomy" id="412755"/>
    <lineage>
        <taxon>unclassified sequences</taxon>
        <taxon>metagenomes</taxon>
        <taxon>ecological metagenomes</taxon>
    </lineage>
</organism>
<name>X0TU32_9ZZZZ</name>
<proteinExistence type="predicted"/>
<protein>
    <submittedName>
        <fullName evidence="2">Uncharacterized protein</fullName>
    </submittedName>
</protein>
<gene>
    <name evidence="2" type="ORF">S01H1_23364</name>
</gene>
<feature type="region of interest" description="Disordered" evidence="1">
    <location>
        <begin position="90"/>
        <end position="128"/>
    </location>
</feature>
<accession>X0TU32</accession>
<reference evidence="2" key="1">
    <citation type="journal article" date="2014" name="Front. Microbiol.">
        <title>High frequency of phylogenetically diverse reductive dehalogenase-homologous genes in deep subseafloor sedimentary metagenomes.</title>
        <authorList>
            <person name="Kawai M."/>
            <person name="Futagami T."/>
            <person name="Toyoda A."/>
            <person name="Takaki Y."/>
            <person name="Nishi S."/>
            <person name="Hori S."/>
            <person name="Arai W."/>
            <person name="Tsubouchi T."/>
            <person name="Morono Y."/>
            <person name="Uchiyama I."/>
            <person name="Ito T."/>
            <person name="Fujiyama A."/>
            <person name="Inagaki F."/>
            <person name="Takami H."/>
        </authorList>
    </citation>
    <scope>NUCLEOTIDE SEQUENCE</scope>
    <source>
        <strain evidence="2">Expedition CK06-06</strain>
    </source>
</reference>
<dbReference type="EMBL" id="BARS01013467">
    <property type="protein sequence ID" value="GAF97073.1"/>
    <property type="molecule type" value="Genomic_DNA"/>
</dbReference>
<dbReference type="AlphaFoldDB" id="X0TU32"/>
<sequence length="128" mass="14649">MDRPTFKKTERGFAYSEFEDLYGAKCSLQKSSLATDDAVWLGIDDPDPKRGPPWKPYKLPSDVLVTTRMHLSREQVEAILPALQRFVATGELPEQEGEQVSEDKPTKPEECDHEWDAEISSMWSNEYV</sequence>
<evidence type="ECO:0000313" key="2">
    <source>
        <dbReference type="EMBL" id="GAF97073.1"/>
    </source>
</evidence>
<feature type="non-terminal residue" evidence="2">
    <location>
        <position position="128"/>
    </location>
</feature>